<sequence>MPYRLLCDKKVVSAIAGSGDEMKLVTQLVYSSPSANSPFGYNAPRLAAMMSCTTSCIRTNNFLIVPIRMEKAFASVYHAKSQKFDSKPADLRWSILSSC</sequence>
<keyword evidence="2" id="KW-1185">Reference proteome</keyword>
<dbReference type="EMBL" id="BGPR01001913">
    <property type="protein sequence ID" value="GBM64151.1"/>
    <property type="molecule type" value="Genomic_DNA"/>
</dbReference>
<dbReference type="Proteomes" id="UP000499080">
    <property type="component" value="Unassembled WGS sequence"/>
</dbReference>
<gene>
    <name evidence="1" type="ORF">AVEN_57162_1</name>
</gene>
<organism evidence="1 2">
    <name type="scientific">Araneus ventricosus</name>
    <name type="common">Orbweaver spider</name>
    <name type="synonym">Epeira ventricosa</name>
    <dbReference type="NCBI Taxonomy" id="182803"/>
    <lineage>
        <taxon>Eukaryota</taxon>
        <taxon>Metazoa</taxon>
        <taxon>Ecdysozoa</taxon>
        <taxon>Arthropoda</taxon>
        <taxon>Chelicerata</taxon>
        <taxon>Arachnida</taxon>
        <taxon>Araneae</taxon>
        <taxon>Araneomorphae</taxon>
        <taxon>Entelegynae</taxon>
        <taxon>Araneoidea</taxon>
        <taxon>Araneidae</taxon>
        <taxon>Araneus</taxon>
    </lineage>
</organism>
<protein>
    <submittedName>
        <fullName evidence="1">Uncharacterized protein</fullName>
    </submittedName>
</protein>
<evidence type="ECO:0000313" key="2">
    <source>
        <dbReference type="Proteomes" id="UP000499080"/>
    </source>
</evidence>
<accession>A0A4Y2HFU2</accession>
<proteinExistence type="predicted"/>
<reference evidence="1 2" key="1">
    <citation type="journal article" date="2019" name="Sci. Rep.">
        <title>Orb-weaving spider Araneus ventricosus genome elucidates the spidroin gene catalogue.</title>
        <authorList>
            <person name="Kono N."/>
            <person name="Nakamura H."/>
            <person name="Ohtoshi R."/>
            <person name="Moran D.A.P."/>
            <person name="Shinohara A."/>
            <person name="Yoshida Y."/>
            <person name="Fujiwara M."/>
            <person name="Mori M."/>
            <person name="Tomita M."/>
            <person name="Arakawa K."/>
        </authorList>
    </citation>
    <scope>NUCLEOTIDE SEQUENCE [LARGE SCALE GENOMIC DNA]</scope>
</reference>
<dbReference type="AlphaFoldDB" id="A0A4Y2HFU2"/>
<evidence type="ECO:0000313" key="1">
    <source>
        <dbReference type="EMBL" id="GBM64151.1"/>
    </source>
</evidence>
<comment type="caution">
    <text evidence="1">The sequence shown here is derived from an EMBL/GenBank/DDBJ whole genome shotgun (WGS) entry which is preliminary data.</text>
</comment>
<name>A0A4Y2HFU2_ARAVE</name>